<comment type="caution">
    <text evidence="9">The sequence shown here is derived from an EMBL/GenBank/DDBJ whole genome shotgun (WGS) entry which is preliminary data.</text>
</comment>
<dbReference type="AlphaFoldDB" id="A0AAD5VYF6"/>
<dbReference type="PROSITE" id="PS01234">
    <property type="entry name" value="GATB"/>
    <property type="match status" value="1"/>
</dbReference>
<dbReference type="GO" id="GO:0005739">
    <property type="term" value="C:mitochondrion"/>
    <property type="evidence" value="ECO:0007669"/>
    <property type="project" value="UniProtKB-SubCell"/>
</dbReference>
<accession>A0AAD5VYF6</accession>
<dbReference type="SMART" id="SM00845">
    <property type="entry name" value="GatB_Yqey"/>
    <property type="match status" value="1"/>
</dbReference>
<evidence type="ECO:0000256" key="3">
    <source>
        <dbReference type="ARBA" id="ARBA00022741"/>
    </source>
</evidence>
<feature type="domain" description="Asn/Gln amidotransferase" evidence="8">
    <location>
        <begin position="385"/>
        <end position="557"/>
    </location>
</feature>
<dbReference type="GO" id="GO:0005524">
    <property type="term" value="F:ATP binding"/>
    <property type="evidence" value="ECO:0007669"/>
    <property type="project" value="UniProtKB-KW"/>
</dbReference>
<evidence type="ECO:0000313" key="10">
    <source>
        <dbReference type="Proteomes" id="UP001213000"/>
    </source>
</evidence>
<dbReference type="InterPro" id="IPR014746">
    <property type="entry name" value="Gln_synth/guanido_kin_cat_dom"/>
</dbReference>
<dbReference type="InterPro" id="IPR017959">
    <property type="entry name" value="Asn/Gln-tRNA_amidoTrfase_suB/E"/>
</dbReference>
<dbReference type="HAMAP" id="MF_00121">
    <property type="entry name" value="GatB"/>
    <property type="match status" value="1"/>
</dbReference>
<dbReference type="GO" id="GO:0030956">
    <property type="term" value="C:glutamyl-tRNA(Gln) amidotransferase complex"/>
    <property type="evidence" value="ECO:0007669"/>
    <property type="project" value="UniProtKB-UniRule"/>
</dbReference>
<evidence type="ECO:0000256" key="2">
    <source>
        <dbReference type="ARBA" id="ARBA00022598"/>
    </source>
</evidence>
<evidence type="ECO:0000256" key="5">
    <source>
        <dbReference type="ARBA" id="ARBA00022917"/>
    </source>
</evidence>
<name>A0AAD5VYF6_9AGAR</name>
<evidence type="ECO:0000313" key="9">
    <source>
        <dbReference type="EMBL" id="KAJ3573020.1"/>
    </source>
</evidence>
<evidence type="ECO:0000256" key="4">
    <source>
        <dbReference type="ARBA" id="ARBA00022840"/>
    </source>
</evidence>
<dbReference type="InterPro" id="IPR018027">
    <property type="entry name" value="Asn/Gln_amidotransferase"/>
</dbReference>
<keyword evidence="3 7" id="KW-0547">Nucleotide-binding</keyword>
<dbReference type="Proteomes" id="UP001213000">
    <property type="component" value="Unassembled WGS sequence"/>
</dbReference>
<dbReference type="Gene3D" id="1.10.10.410">
    <property type="match status" value="1"/>
</dbReference>
<protein>
    <recommendedName>
        <fullName evidence="7">Glutamyl-tRNA(Gln) amidotransferase subunit B, mitochondrial</fullName>
        <shortName evidence="7">Glu-AdT subunit B</shortName>
        <ecNumber evidence="7">6.3.5.-</ecNumber>
    </recommendedName>
</protein>
<keyword evidence="5 7" id="KW-0648">Protein biosynthesis</keyword>
<keyword evidence="4 7" id="KW-0067">ATP-binding</keyword>
<comment type="function">
    <text evidence="7">Allows the formation of correctly charged Gln-tRNA(Gln) through the transamidation of misacylated Glu-tRNA(Gln) in the mitochondria. The reaction takes place in the presence of glutamine and ATP through an activated gamma-phospho-Glu-tRNA(Gln).</text>
</comment>
<organism evidence="9 10">
    <name type="scientific">Leucocoprinus birnbaumii</name>
    <dbReference type="NCBI Taxonomy" id="56174"/>
    <lineage>
        <taxon>Eukaryota</taxon>
        <taxon>Fungi</taxon>
        <taxon>Dikarya</taxon>
        <taxon>Basidiomycota</taxon>
        <taxon>Agaricomycotina</taxon>
        <taxon>Agaricomycetes</taxon>
        <taxon>Agaricomycetidae</taxon>
        <taxon>Agaricales</taxon>
        <taxon>Agaricineae</taxon>
        <taxon>Agaricaceae</taxon>
        <taxon>Leucocoprinus</taxon>
    </lineage>
</organism>
<dbReference type="EC" id="6.3.5.-" evidence="7"/>
<evidence type="ECO:0000256" key="6">
    <source>
        <dbReference type="ARBA" id="ARBA00047913"/>
    </source>
</evidence>
<dbReference type="GO" id="GO:0032543">
    <property type="term" value="P:mitochondrial translation"/>
    <property type="evidence" value="ECO:0007669"/>
    <property type="project" value="UniProtKB-UniRule"/>
</dbReference>
<dbReference type="NCBIfam" id="NF004014">
    <property type="entry name" value="PRK05477.1-4"/>
    <property type="match status" value="1"/>
</dbReference>
<dbReference type="InterPro" id="IPR003789">
    <property type="entry name" value="Asn/Gln_tRNA_amidoTrase-B-like"/>
</dbReference>
<comment type="similarity">
    <text evidence="1 7">Belongs to the GatB/GatE family. GatB subfamily.</text>
</comment>
<dbReference type="EMBL" id="JANIEX010000118">
    <property type="protein sequence ID" value="KAJ3573020.1"/>
    <property type="molecule type" value="Genomic_DNA"/>
</dbReference>
<dbReference type="NCBIfam" id="NF004012">
    <property type="entry name" value="PRK05477.1-2"/>
    <property type="match status" value="1"/>
</dbReference>
<proteinExistence type="inferred from homology"/>
<keyword evidence="7" id="KW-0496">Mitochondrion</keyword>
<comment type="catalytic activity">
    <reaction evidence="6 7">
        <text>L-glutamyl-tRNA(Gln) + L-glutamine + ATP + H2O = L-glutaminyl-tRNA(Gln) + L-glutamate + ADP + phosphate + H(+)</text>
        <dbReference type="Rhea" id="RHEA:17521"/>
        <dbReference type="Rhea" id="RHEA-COMP:9681"/>
        <dbReference type="Rhea" id="RHEA-COMP:9684"/>
        <dbReference type="ChEBI" id="CHEBI:15377"/>
        <dbReference type="ChEBI" id="CHEBI:15378"/>
        <dbReference type="ChEBI" id="CHEBI:29985"/>
        <dbReference type="ChEBI" id="CHEBI:30616"/>
        <dbReference type="ChEBI" id="CHEBI:43474"/>
        <dbReference type="ChEBI" id="CHEBI:58359"/>
        <dbReference type="ChEBI" id="CHEBI:78520"/>
        <dbReference type="ChEBI" id="CHEBI:78521"/>
        <dbReference type="ChEBI" id="CHEBI:456216"/>
    </reaction>
</comment>
<dbReference type="GO" id="GO:0050567">
    <property type="term" value="F:glutaminyl-tRNA synthase (glutamine-hydrolyzing) activity"/>
    <property type="evidence" value="ECO:0007669"/>
    <property type="project" value="UniProtKB-UniRule"/>
</dbReference>
<dbReference type="InterPro" id="IPR017958">
    <property type="entry name" value="Gln-tRNA_amidoTrfase_suB_CS"/>
</dbReference>
<dbReference type="InterPro" id="IPR023168">
    <property type="entry name" value="GatB_Yqey_C_2"/>
</dbReference>
<comment type="subunit">
    <text evidence="7">Subunit of the heterotrimeric GatCAB amidotransferase (AdT) complex, composed of A, B and C subunits.</text>
</comment>
<reference evidence="9" key="1">
    <citation type="submission" date="2022-07" db="EMBL/GenBank/DDBJ databases">
        <title>Genome Sequence of Leucocoprinus birnbaumii.</title>
        <authorList>
            <person name="Buettner E."/>
        </authorList>
    </citation>
    <scope>NUCLEOTIDE SEQUENCE</scope>
    <source>
        <strain evidence="9">VT141</strain>
    </source>
</reference>
<evidence type="ECO:0000256" key="1">
    <source>
        <dbReference type="ARBA" id="ARBA00005306"/>
    </source>
</evidence>
<sequence length="560" mass="62950">MLTLRCCLRRRNLLDARYFRLFHDARSHEPVKADPRWPGWQVVIGIETHAQIKSTHKLFSQSSCHTRHSHSHSPNTEVSLFDAAFPGTLPRLNPICVDLALRTSLALQCSIQAQSSFDRKHYFYSDLPSGYQITQQYVPLAKNGTLHISQPDGSRTPIRIKQVQLEQDTAKSTFVPYKRESWIDLNRAGTGLMEIVSEADLRSPEEAAEYVLALQAILRAVGSSDGNMEDGSLRCDVNVSINPTGGPTGSGTRCEIKNLNSVKFMTAAIRHEIQRQSAILVSSPDARIEQETRGFNEDTFETFRLRSKEDAPDYRYMPDPNLGVLRLSKDRIEHVRSTLPELPWQTRKRLEEVYKLSERDIDVLLGIDSGREVQFDGEKARGAVKYFEVAVEGQGLVPHGKPLDPKVVMDWIQKLGGLLAKENIPFRSNPITAEQLGELVYLLQTDAITPTSARRLLRHMVKDPTTAKTSFVAKEGDYYTFSSSLDRNSTSAVSQETSDKDPLTVLCEKVVAERSEEVGKYRKGQKNVLNVIVGAVMKESKGRVDGKKARLILQQLMEES</sequence>
<dbReference type="InterPro" id="IPR006075">
    <property type="entry name" value="Asn/Gln-tRNA_Trfase_suB/E_cat"/>
</dbReference>
<dbReference type="SUPFAM" id="SSF55931">
    <property type="entry name" value="Glutamine synthetase/guanido kinase"/>
    <property type="match status" value="1"/>
</dbReference>
<gene>
    <name evidence="9" type="ORF">NP233_g2699</name>
</gene>
<dbReference type="Pfam" id="PF02637">
    <property type="entry name" value="GatB_Yqey"/>
    <property type="match status" value="1"/>
</dbReference>
<evidence type="ECO:0000256" key="7">
    <source>
        <dbReference type="HAMAP-Rule" id="MF_03147"/>
    </source>
</evidence>
<dbReference type="InterPro" id="IPR004413">
    <property type="entry name" value="GatB"/>
</dbReference>
<keyword evidence="2 7" id="KW-0436">Ligase</keyword>
<comment type="subcellular location">
    <subcellularLocation>
        <location evidence="7">Mitochondrion</location>
    </subcellularLocation>
</comment>
<evidence type="ECO:0000259" key="8">
    <source>
        <dbReference type="SMART" id="SM00845"/>
    </source>
</evidence>
<dbReference type="PANTHER" id="PTHR11659:SF0">
    <property type="entry name" value="GLUTAMYL-TRNA(GLN) AMIDOTRANSFERASE SUBUNIT B, MITOCHONDRIAL"/>
    <property type="match status" value="1"/>
</dbReference>
<dbReference type="SUPFAM" id="SSF89095">
    <property type="entry name" value="GatB/YqeY motif"/>
    <property type="match status" value="1"/>
</dbReference>
<dbReference type="GO" id="GO:0070681">
    <property type="term" value="P:glutaminyl-tRNAGln biosynthesis via transamidation"/>
    <property type="evidence" value="ECO:0007669"/>
    <property type="project" value="UniProtKB-UniRule"/>
</dbReference>
<keyword evidence="10" id="KW-1185">Reference proteome</keyword>
<dbReference type="Pfam" id="PF02934">
    <property type="entry name" value="GatB_N"/>
    <property type="match status" value="1"/>
</dbReference>
<dbReference type="PANTHER" id="PTHR11659">
    <property type="entry name" value="GLUTAMYL-TRNA GLN AMIDOTRANSFERASE SUBUNIT B MITOCHONDRIAL AND PROKARYOTIC PET112-RELATED"/>
    <property type="match status" value="1"/>
</dbReference>
<dbReference type="NCBIfam" id="TIGR00133">
    <property type="entry name" value="gatB"/>
    <property type="match status" value="1"/>
</dbReference>